<feature type="domain" description="KIB1-4 beta-propeller" evidence="1">
    <location>
        <begin position="170"/>
        <end position="299"/>
    </location>
</feature>
<dbReference type="EMBL" id="SPHZ02000008">
    <property type="protein sequence ID" value="KAF0901760.1"/>
    <property type="molecule type" value="Genomic_DNA"/>
</dbReference>
<keyword evidence="3" id="KW-1185">Reference proteome</keyword>
<gene>
    <name evidence="2" type="ORF">E2562_006226</name>
</gene>
<feature type="domain" description="KIB1-4 beta-propeller" evidence="1">
    <location>
        <begin position="42"/>
        <end position="129"/>
    </location>
</feature>
<dbReference type="AlphaFoldDB" id="A0A6G1CNR5"/>
<evidence type="ECO:0000259" key="1">
    <source>
        <dbReference type="Pfam" id="PF03478"/>
    </source>
</evidence>
<reference evidence="2 3" key="1">
    <citation type="submission" date="2019-11" db="EMBL/GenBank/DDBJ databases">
        <title>Whole genome sequence of Oryza granulata.</title>
        <authorList>
            <person name="Li W."/>
        </authorList>
    </citation>
    <scope>NUCLEOTIDE SEQUENCE [LARGE SCALE GENOMIC DNA]</scope>
    <source>
        <strain evidence="3">cv. Menghai</strain>
        <tissue evidence="2">Leaf</tissue>
    </source>
</reference>
<dbReference type="PANTHER" id="PTHR44586">
    <property type="entry name" value="F-BOX DOMAIN CONTAINING PROTEIN, EXPRESSED"/>
    <property type="match status" value="1"/>
</dbReference>
<name>A0A6G1CNR5_9ORYZ</name>
<organism evidence="2 3">
    <name type="scientific">Oryza meyeriana var. granulata</name>
    <dbReference type="NCBI Taxonomy" id="110450"/>
    <lineage>
        <taxon>Eukaryota</taxon>
        <taxon>Viridiplantae</taxon>
        <taxon>Streptophyta</taxon>
        <taxon>Embryophyta</taxon>
        <taxon>Tracheophyta</taxon>
        <taxon>Spermatophyta</taxon>
        <taxon>Magnoliopsida</taxon>
        <taxon>Liliopsida</taxon>
        <taxon>Poales</taxon>
        <taxon>Poaceae</taxon>
        <taxon>BOP clade</taxon>
        <taxon>Oryzoideae</taxon>
        <taxon>Oryzeae</taxon>
        <taxon>Oryzinae</taxon>
        <taxon>Oryza</taxon>
        <taxon>Oryza meyeriana</taxon>
    </lineage>
</organism>
<evidence type="ECO:0000313" key="3">
    <source>
        <dbReference type="Proteomes" id="UP000479710"/>
    </source>
</evidence>
<accession>A0A6G1CNR5</accession>
<dbReference type="Pfam" id="PF03478">
    <property type="entry name" value="Beta-prop_KIB1-4"/>
    <property type="match status" value="2"/>
</dbReference>
<dbReference type="PANTHER" id="PTHR44586:SF25">
    <property type="entry name" value="(WILD MALAYSIAN BANANA) HYPOTHETICAL PROTEIN"/>
    <property type="match status" value="1"/>
</dbReference>
<proteinExistence type="predicted"/>
<protein>
    <recommendedName>
        <fullName evidence="1">KIB1-4 beta-propeller domain-containing protein</fullName>
    </recommendedName>
</protein>
<dbReference type="InterPro" id="IPR005174">
    <property type="entry name" value="KIB1-4_b-propeller"/>
</dbReference>
<sequence length="303" mass="34088">MFRRKSTYDDVWTLSGHAVHEITPRAPNPDRMRWTYHDAAETRRHVYLRAVLSGDPSSSSSQRRRSKRTVVVLVHSPCNQISFARPGDVGWTWIRVSADCFGYHDCLFDDDNNGAFVYALRRTGEARPSEQADSNPSTAPFWSVATLHRQSLPHPAPGHAPAPSGDTIFDKPYHHLLPDGAPLRDRYVVGSSRGWLVTADEVSELHLHNPITGAQFPLPPLRSLSPVRLLFRKNDLTTFYGHSVRDITPLRPNHNPQLPILKCDAAETRHHLYQRAVLSGNPSSSQGSKCIILLIHNPWNLLT</sequence>
<evidence type="ECO:0000313" key="2">
    <source>
        <dbReference type="EMBL" id="KAF0901760.1"/>
    </source>
</evidence>
<dbReference type="Proteomes" id="UP000479710">
    <property type="component" value="Unassembled WGS sequence"/>
</dbReference>
<comment type="caution">
    <text evidence="2">The sequence shown here is derived from an EMBL/GenBank/DDBJ whole genome shotgun (WGS) entry which is preliminary data.</text>
</comment>